<feature type="compositionally biased region" description="Low complexity" evidence="10">
    <location>
        <begin position="184"/>
        <end position="205"/>
    </location>
</feature>
<dbReference type="GO" id="GO:0000001">
    <property type="term" value="P:mitochondrion inheritance"/>
    <property type="evidence" value="ECO:0007669"/>
    <property type="project" value="InterPro"/>
</dbReference>
<evidence type="ECO:0000256" key="2">
    <source>
        <dbReference type="ARBA" id="ARBA00005687"/>
    </source>
</evidence>
<evidence type="ECO:0000256" key="1">
    <source>
        <dbReference type="ARBA" id="ARBA00004273"/>
    </source>
</evidence>
<feature type="region of interest" description="Disordered" evidence="10">
    <location>
        <begin position="594"/>
        <end position="630"/>
    </location>
</feature>
<dbReference type="Pfam" id="PF08118">
    <property type="entry name" value="MDM31_MDM32"/>
    <property type="match status" value="1"/>
</dbReference>
<feature type="transmembrane region" description="Helical" evidence="11">
    <location>
        <begin position="735"/>
        <end position="755"/>
    </location>
</feature>
<gene>
    <name evidence="12" type="ORF">AJ78_01401</name>
</gene>
<keyword evidence="4" id="KW-0999">Mitochondrion inner membrane</keyword>
<evidence type="ECO:0000313" key="12">
    <source>
        <dbReference type="EMBL" id="OJD18560.1"/>
    </source>
</evidence>
<dbReference type="InterPro" id="IPR012571">
    <property type="entry name" value="Mdm31/Mdm32"/>
</dbReference>
<keyword evidence="8 11" id="KW-0472">Membrane</keyword>
<evidence type="ECO:0000256" key="11">
    <source>
        <dbReference type="SAM" id="Phobius"/>
    </source>
</evidence>
<dbReference type="GO" id="GO:0007005">
    <property type="term" value="P:mitochondrion organization"/>
    <property type="evidence" value="ECO:0007669"/>
    <property type="project" value="InterPro"/>
</dbReference>
<keyword evidence="5" id="KW-0809">Transit peptide</keyword>
<accession>A0A1J9PQ20</accession>
<feature type="region of interest" description="Disordered" evidence="10">
    <location>
        <begin position="137"/>
        <end position="219"/>
    </location>
</feature>
<evidence type="ECO:0000256" key="10">
    <source>
        <dbReference type="SAM" id="MobiDB-lite"/>
    </source>
</evidence>
<evidence type="ECO:0000256" key="8">
    <source>
        <dbReference type="ARBA" id="ARBA00023136"/>
    </source>
</evidence>
<evidence type="ECO:0008006" key="14">
    <source>
        <dbReference type="Google" id="ProtNLM"/>
    </source>
</evidence>
<evidence type="ECO:0000256" key="4">
    <source>
        <dbReference type="ARBA" id="ARBA00022792"/>
    </source>
</evidence>
<dbReference type="OrthoDB" id="17678at2759"/>
<evidence type="ECO:0000313" key="13">
    <source>
        <dbReference type="Proteomes" id="UP000182235"/>
    </source>
</evidence>
<comment type="similarity">
    <text evidence="2">Belongs to the MDM31/MDM32 family.</text>
</comment>
<keyword evidence="6 11" id="KW-1133">Transmembrane helix</keyword>
<evidence type="ECO:0000256" key="3">
    <source>
        <dbReference type="ARBA" id="ARBA00022692"/>
    </source>
</evidence>
<keyword evidence="3 11" id="KW-0812">Transmembrane</keyword>
<feature type="region of interest" description="Disordered" evidence="10">
    <location>
        <begin position="512"/>
        <end position="531"/>
    </location>
</feature>
<keyword evidence="13" id="KW-1185">Reference proteome</keyword>
<evidence type="ECO:0000256" key="7">
    <source>
        <dbReference type="ARBA" id="ARBA00023128"/>
    </source>
</evidence>
<organism evidence="12 13">
    <name type="scientific">Emergomyces pasteurianus Ep9510</name>
    <dbReference type="NCBI Taxonomy" id="1447872"/>
    <lineage>
        <taxon>Eukaryota</taxon>
        <taxon>Fungi</taxon>
        <taxon>Dikarya</taxon>
        <taxon>Ascomycota</taxon>
        <taxon>Pezizomycotina</taxon>
        <taxon>Eurotiomycetes</taxon>
        <taxon>Eurotiomycetidae</taxon>
        <taxon>Onygenales</taxon>
        <taxon>Ajellomycetaceae</taxon>
        <taxon>Emergomyces</taxon>
    </lineage>
</organism>
<dbReference type="VEuPathDB" id="FungiDB:AJ78_01401"/>
<name>A0A1J9PQ20_9EURO</name>
<evidence type="ECO:0000256" key="6">
    <source>
        <dbReference type="ARBA" id="ARBA00022989"/>
    </source>
</evidence>
<sequence length="756" mass="84018">MSGHIGRRLYANLYKRAHPLLFHAEQSHISASPASASAWSSFVSGAARPSDAVQGLFRRNWSRTFSYSSPKNAKQITRRFASGGFLVLGTSPTSNAVESSASCAISSSEKIIICHGSAGRADKYRLESLARSAWRRSIHQSSKGADDLHPSTTKTAKTTQPTLPSNETEIPSRPSAKPFESEFNSISGPAISSSPSNNHSVSGDTYTGGGSTSHFTDRLPHRPTKEELLAAATGFWSRLKVRFKWFSIRSIRPFNVDDIGAFFSWILLGHVLWVILGTTTFFSLVILAINTVFAQETLARWIGNYLTKSSGLTVVFESAIVPKWKDGVITFKNVFVSRRPGQGAGHVSKGSSKTAAETAAAAALRDKQADGEEEEDTNYTQFDVSINTVNVTLSFTKWFNGKGLLRDVEVIGVRGIVDRTHVWWPEEDLDPKSYRHEHNPGDFEIDSFKMQDLLVTVYQPNNFRPFPVSIFSCDLPQLRRQWLFYDFMSANTMSGSIDNSLFTIHPRQTHSYTGAQLNDGREQNDEASPWKKHSRIRIDGLNIDHLNRGVEGPFSWIHEGNVDIVADIMFPADNDESLAKVMSDFYDRLEATVTSNRYQPHPKSSSRHSPISQAESEGDGEGHAIVSPAGGDDDKRFVVTDLRIHLNNVRAVVPLFTKDLSYVNNALIRPIVAYINSKRTFIPIQCRLVKRVGDFDGSWTIYDSGLMDDLSAETYEAFAQDVVDEQARKRRFKKVGLWSLQLAAQAIFMGMAGNIA</sequence>
<dbReference type="Proteomes" id="UP000182235">
    <property type="component" value="Unassembled WGS sequence"/>
</dbReference>
<proteinExistence type="inferred from homology"/>
<comment type="caution">
    <text evidence="12">The sequence shown here is derived from an EMBL/GenBank/DDBJ whole genome shotgun (WGS) entry which is preliminary data.</text>
</comment>
<comment type="subcellular location">
    <subcellularLocation>
        <location evidence="1">Mitochondrion inner membrane</location>
    </subcellularLocation>
</comment>
<keyword evidence="7" id="KW-0496">Mitochondrion</keyword>
<evidence type="ECO:0000256" key="5">
    <source>
        <dbReference type="ARBA" id="ARBA00022946"/>
    </source>
</evidence>
<feature type="transmembrane region" description="Helical" evidence="11">
    <location>
        <begin position="262"/>
        <end position="289"/>
    </location>
</feature>
<dbReference type="PANTHER" id="PTHR31068:SF0">
    <property type="entry name" value="MITOCHONDRIAL DISTRIBUTION AND MORPHOLOGY PROTEIN 31"/>
    <property type="match status" value="1"/>
</dbReference>
<comment type="function">
    <text evidence="9">Involved in the organization of the mitochondrial membranes and the global structure of the mitochondria. Also required for mitochondrial distribution and mobility as well as for the maintenance of mitochondrial DNA nucleoids structures.</text>
</comment>
<dbReference type="GO" id="GO:0005743">
    <property type="term" value="C:mitochondrial inner membrane"/>
    <property type="evidence" value="ECO:0007669"/>
    <property type="project" value="UniProtKB-SubCell"/>
</dbReference>
<protein>
    <recommendedName>
        <fullName evidence="14">Mitochondrial distribution and morphology protein 31</fullName>
    </recommendedName>
</protein>
<dbReference type="AlphaFoldDB" id="A0A1J9PQ20"/>
<dbReference type="PANTHER" id="PTHR31068">
    <property type="entry name" value="MITOCHONDRIAL DISTRIBUTION AND MORPHOLOGY PROTEIN 31"/>
    <property type="match status" value="1"/>
</dbReference>
<dbReference type="EMBL" id="LGRN01000031">
    <property type="protein sequence ID" value="OJD18560.1"/>
    <property type="molecule type" value="Genomic_DNA"/>
</dbReference>
<feature type="compositionally biased region" description="Low complexity" evidence="10">
    <location>
        <begin position="152"/>
        <end position="162"/>
    </location>
</feature>
<evidence type="ECO:0000256" key="9">
    <source>
        <dbReference type="ARBA" id="ARBA00025191"/>
    </source>
</evidence>
<reference evidence="12 13" key="1">
    <citation type="submission" date="2015-07" db="EMBL/GenBank/DDBJ databases">
        <title>Emmonsia species relationships and genome sequence.</title>
        <authorList>
            <consortium name="The Broad Institute Genomics Platform"/>
            <person name="Cuomo C.A."/>
            <person name="Munoz J.F."/>
            <person name="Imamovic A."/>
            <person name="Priest M.E."/>
            <person name="Young S."/>
            <person name="Clay O.K."/>
            <person name="McEwen J.G."/>
        </authorList>
    </citation>
    <scope>NUCLEOTIDE SEQUENCE [LARGE SCALE GENOMIC DNA]</scope>
    <source>
        <strain evidence="12 13">UAMH 9510</strain>
    </source>
</reference>